<dbReference type="PANTHER" id="PTHR47843:SF2">
    <property type="entry name" value="BTB DOMAIN-CONTAINING PROTEIN"/>
    <property type="match status" value="1"/>
</dbReference>
<protein>
    <recommendedName>
        <fullName evidence="2">BTB domain-containing protein</fullName>
    </recommendedName>
</protein>
<reference evidence="3 4" key="1">
    <citation type="journal article" date="2021" name="Nat. Commun.">
        <title>Genetic determinants of endophytism in the Arabidopsis root mycobiome.</title>
        <authorList>
            <person name="Mesny F."/>
            <person name="Miyauchi S."/>
            <person name="Thiergart T."/>
            <person name="Pickel B."/>
            <person name="Atanasova L."/>
            <person name="Karlsson M."/>
            <person name="Huettel B."/>
            <person name="Barry K.W."/>
            <person name="Haridas S."/>
            <person name="Chen C."/>
            <person name="Bauer D."/>
            <person name="Andreopoulos W."/>
            <person name="Pangilinan J."/>
            <person name="LaButti K."/>
            <person name="Riley R."/>
            <person name="Lipzen A."/>
            <person name="Clum A."/>
            <person name="Drula E."/>
            <person name="Henrissat B."/>
            <person name="Kohler A."/>
            <person name="Grigoriev I.V."/>
            <person name="Martin F.M."/>
            <person name="Hacquard S."/>
        </authorList>
    </citation>
    <scope>NUCLEOTIDE SEQUENCE [LARGE SCALE GENOMIC DNA]</scope>
    <source>
        <strain evidence="3 4">MPI-SDFR-AT-0080</strain>
    </source>
</reference>
<gene>
    <name evidence="3" type="ORF">B0J12DRAFT_778060</name>
</gene>
<keyword evidence="4" id="KW-1185">Reference proteome</keyword>
<comment type="caution">
    <text evidence="3">The sequence shown here is derived from an EMBL/GenBank/DDBJ whole genome shotgun (WGS) entry which is preliminary data.</text>
</comment>
<dbReference type="EMBL" id="JAGTJR010000009">
    <property type="protein sequence ID" value="KAH7054425.1"/>
    <property type="molecule type" value="Genomic_DNA"/>
</dbReference>
<feature type="domain" description="BTB" evidence="2">
    <location>
        <begin position="16"/>
        <end position="68"/>
    </location>
</feature>
<dbReference type="PROSITE" id="PS50097">
    <property type="entry name" value="BTB"/>
    <property type="match status" value="1"/>
</dbReference>
<name>A0ABQ8GFP8_9PEZI</name>
<accession>A0ABQ8GFP8</accession>
<evidence type="ECO:0000259" key="2">
    <source>
        <dbReference type="PROSITE" id="PS50097"/>
    </source>
</evidence>
<dbReference type="PANTHER" id="PTHR47843">
    <property type="entry name" value="BTB DOMAIN-CONTAINING PROTEIN-RELATED"/>
    <property type="match status" value="1"/>
</dbReference>
<proteinExistence type="predicted"/>
<dbReference type="Proteomes" id="UP000774617">
    <property type="component" value="Unassembled WGS sequence"/>
</dbReference>
<organism evidence="3 4">
    <name type="scientific">Macrophomina phaseolina</name>
    <dbReference type="NCBI Taxonomy" id="35725"/>
    <lineage>
        <taxon>Eukaryota</taxon>
        <taxon>Fungi</taxon>
        <taxon>Dikarya</taxon>
        <taxon>Ascomycota</taxon>
        <taxon>Pezizomycotina</taxon>
        <taxon>Dothideomycetes</taxon>
        <taxon>Dothideomycetes incertae sedis</taxon>
        <taxon>Botryosphaeriales</taxon>
        <taxon>Botryosphaeriaceae</taxon>
        <taxon>Macrophomina</taxon>
    </lineage>
</organism>
<sequence length="251" mass="28804">MSATSPPRRNFRGPLLSIYIGSDSDPFVVHKDLLSATSALFRRYLSEDALTLPDEDPQLFEIYAQWLYARNSKAVLKELRAHELVPRDDDSGVSDQPGADTLFHLFCLGERIRDVKFKNAVIDAYIDATIKGEENPIHLAGWIYERLPEASKFKRLYIDIWCWNSDVHWFEDLQPRDDPLTAPGAFWLDVLKKKTALGRNVYDGRLRAPWVADRGQYHEEECEDGDDGEELDATKDENEDLEVVIKTEADM</sequence>
<evidence type="ECO:0000313" key="4">
    <source>
        <dbReference type="Proteomes" id="UP000774617"/>
    </source>
</evidence>
<feature type="region of interest" description="Disordered" evidence="1">
    <location>
        <begin position="219"/>
        <end position="238"/>
    </location>
</feature>
<evidence type="ECO:0000256" key="1">
    <source>
        <dbReference type="SAM" id="MobiDB-lite"/>
    </source>
</evidence>
<feature type="compositionally biased region" description="Acidic residues" evidence="1">
    <location>
        <begin position="220"/>
        <end position="238"/>
    </location>
</feature>
<dbReference type="InterPro" id="IPR000210">
    <property type="entry name" value="BTB/POZ_dom"/>
</dbReference>
<evidence type="ECO:0000313" key="3">
    <source>
        <dbReference type="EMBL" id="KAH7054425.1"/>
    </source>
</evidence>